<dbReference type="EMBL" id="WUBI01000001">
    <property type="protein sequence ID" value="MWV42797.1"/>
    <property type="molecule type" value="Genomic_DNA"/>
</dbReference>
<dbReference type="Proteomes" id="UP000460318">
    <property type="component" value="Unassembled WGS sequence"/>
</dbReference>
<keyword evidence="6" id="KW-1185">Reference proteome</keyword>
<dbReference type="InterPro" id="IPR002577">
    <property type="entry name" value="HTH_HxlR"/>
</dbReference>
<accession>A0A7X3IIQ2</accession>
<proteinExistence type="predicted"/>
<dbReference type="Pfam" id="PF01638">
    <property type="entry name" value="HxlR"/>
    <property type="match status" value="1"/>
</dbReference>
<dbReference type="PANTHER" id="PTHR33204">
    <property type="entry name" value="TRANSCRIPTIONAL REGULATOR, MARR FAMILY"/>
    <property type="match status" value="1"/>
</dbReference>
<comment type="caution">
    <text evidence="5">The sequence shown here is derived from an EMBL/GenBank/DDBJ whole genome shotgun (WGS) entry which is preliminary data.</text>
</comment>
<dbReference type="InterPro" id="IPR036388">
    <property type="entry name" value="WH-like_DNA-bd_sf"/>
</dbReference>
<dbReference type="RefSeq" id="WP_160496368.1">
    <property type="nucleotide sequence ID" value="NZ_WUBI01000001.1"/>
</dbReference>
<keyword evidence="3" id="KW-0804">Transcription</keyword>
<evidence type="ECO:0000256" key="1">
    <source>
        <dbReference type="ARBA" id="ARBA00023015"/>
    </source>
</evidence>
<dbReference type="InterPro" id="IPR036390">
    <property type="entry name" value="WH_DNA-bd_sf"/>
</dbReference>
<sequence length="125" mass="14511">MSNECRVETALEILVGKWKPVILFQLFSNGTMRFSELQKAIPDITKKMLTAQLRELEYHDIVHREIYQQIPPKVEYSITEYGKGMTSVLQAMNDWGMAHVEHMNELYGEDKTVESFEITDELVGK</sequence>
<dbReference type="Gene3D" id="1.10.10.10">
    <property type="entry name" value="Winged helix-like DNA-binding domain superfamily/Winged helix DNA-binding domain"/>
    <property type="match status" value="1"/>
</dbReference>
<dbReference type="GO" id="GO:0003677">
    <property type="term" value="F:DNA binding"/>
    <property type="evidence" value="ECO:0007669"/>
    <property type="project" value="UniProtKB-KW"/>
</dbReference>
<keyword evidence="1" id="KW-0805">Transcription regulation</keyword>
<feature type="domain" description="HTH hxlR-type" evidence="4">
    <location>
        <begin position="5"/>
        <end position="104"/>
    </location>
</feature>
<evidence type="ECO:0000256" key="2">
    <source>
        <dbReference type="ARBA" id="ARBA00023125"/>
    </source>
</evidence>
<keyword evidence="2" id="KW-0238">DNA-binding</keyword>
<dbReference type="AlphaFoldDB" id="A0A7X3IIQ2"/>
<evidence type="ECO:0000259" key="4">
    <source>
        <dbReference type="PROSITE" id="PS51118"/>
    </source>
</evidence>
<protein>
    <submittedName>
        <fullName evidence="5">Transcriptional regulator</fullName>
    </submittedName>
</protein>
<evidence type="ECO:0000313" key="6">
    <source>
        <dbReference type="Proteomes" id="UP000460318"/>
    </source>
</evidence>
<evidence type="ECO:0000313" key="5">
    <source>
        <dbReference type="EMBL" id="MWV42797.1"/>
    </source>
</evidence>
<organism evidence="5 6">
    <name type="scientific">Paenibacillus dendrobii</name>
    <dbReference type="NCBI Taxonomy" id="2691084"/>
    <lineage>
        <taxon>Bacteria</taxon>
        <taxon>Bacillati</taxon>
        <taxon>Bacillota</taxon>
        <taxon>Bacilli</taxon>
        <taxon>Bacillales</taxon>
        <taxon>Paenibacillaceae</taxon>
        <taxon>Paenibacillus</taxon>
    </lineage>
</organism>
<dbReference type="SUPFAM" id="SSF46785">
    <property type="entry name" value="Winged helix' DNA-binding domain"/>
    <property type="match status" value="1"/>
</dbReference>
<dbReference type="PROSITE" id="PS51118">
    <property type="entry name" value="HTH_HXLR"/>
    <property type="match status" value="1"/>
</dbReference>
<reference evidence="5 6" key="1">
    <citation type="submission" date="2019-12" db="EMBL/GenBank/DDBJ databases">
        <title>Paenibacillus sp. nov., an endophytic bacterium isolated from the stem of Dendrobium.</title>
        <authorList>
            <person name="Zhao R."/>
        </authorList>
    </citation>
    <scope>NUCLEOTIDE SEQUENCE [LARGE SCALE GENOMIC DNA]</scope>
    <source>
        <strain evidence="5 6">HJL G12</strain>
    </source>
</reference>
<dbReference type="PANTHER" id="PTHR33204:SF29">
    <property type="entry name" value="TRANSCRIPTIONAL REGULATOR"/>
    <property type="match status" value="1"/>
</dbReference>
<gene>
    <name evidence="5" type="ORF">GRF59_04080</name>
</gene>
<name>A0A7X3IIQ2_9BACL</name>
<evidence type="ECO:0000256" key="3">
    <source>
        <dbReference type="ARBA" id="ARBA00023163"/>
    </source>
</evidence>